<proteinExistence type="predicted"/>
<organism evidence="2 3">
    <name type="scientific">Trichogramma brassicae</name>
    <dbReference type="NCBI Taxonomy" id="86971"/>
    <lineage>
        <taxon>Eukaryota</taxon>
        <taxon>Metazoa</taxon>
        <taxon>Ecdysozoa</taxon>
        <taxon>Arthropoda</taxon>
        <taxon>Hexapoda</taxon>
        <taxon>Insecta</taxon>
        <taxon>Pterygota</taxon>
        <taxon>Neoptera</taxon>
        <taxon>Endopterygota</taxon>
        <taxon>Hymenoptera</taxon>
        <taxon>Apocrita</taxon>
        <taxon>Proctotrupomorpha</taxon>
        <taxon>Chalcidoidea</taxon>
        <taxon>Trichogrammatidae</taxon>
        <taxon>Trichogramma</taxon>
    </lineage>
</organism>
<evidence type="ECO:0000256" key="1">
    <source>
        <dbReference type="SAM" id="MobiDB-lite"/>
    </source>
</evidence>
<keyword evidence="3" id="KW-1185">Reference proteome</keyword>
<dbReference type="AlphaFoldDB" id="A0A6H5IJ65"/>
<sequence length="93" mass="9744">MPATRSLEESAGPQARAPEISDLGPSTSTNTGSRRRRGFALDIEASHAPVMTDIRLVAISSLRSRGSDLCAGHGGRETVRIECTGVPSVALAR</sequence>
<dbReference type="EMBL" id="CADCXV010000845">
    <property type="protein sequence ID" value="CAB0037085.1"/>
    <property type="molecule type" value="Genomic_DNA"/>
</dbReference>
<reference evidence="2 3" key="1">
    <citation type="submission" date="2020-02" db="EMBL/GenBank/DDBJ databases">
        <authorList>
            <person name="Ferguson B K."/>
        </authorList>
    </citation>
    <scope>NUCLEOTIDE SEQUENCE [LARGE SCALE GENOMIC DNA]</scope>
</reference>
<name>A0A6H5IJ65_9HYME</name>
<protein>
    <submittedName>
        <fullName evidence="2">Uncharacterized protein</fullName>
    </submittedName>
</protein>
<feature type="region of interest" description="Disordered" evidence="1">
    <location>
        <begin position="1"/>
        <end position="38"/>
    </location>
</feature>
<dbReference type="Proteomes" id="UP000479190">
    <property type="component" value="Unassembled WGS sequence"/>
</dbReference>
<evidence type="ECO:0000313" key="2">
    <source>
        <dbReference type="EMBL" id="CAB0037085.1"/>
    </source>
</evidence>
<gene>
    <name evidence="2" type="ORF">TBRA_LOCUS8922</name>
</gene>
<evidence type="ECO:0000313" key="3">
    <source>
        <dbReference type="Proteomes" id="UP000479190"/>
    </source>
</evidence>
<accession>A0A6H5IJ65</accession>